<proteinExistence type="predicted"/>
<accession>A0A0F4KYJ5</accession>
<evidence type="ECO:0000256" key="2">
    <source>
        <dbReference type="ARBA" id="ARBA00022679"/>
    </source>
</evidence>
<dbReference type="SUPFAM" id="SSF53335">
    <property type="entry name" value="S-adenosyl-L-methionine-dependent methyltransferases"/>
    <property type="match status" value="1"/>
</dbReference>
<dbReference type="PATRIC" id="fig|1684.5.peg.530"/>
<sequence length="220" mass="24054">MTHRDHGSSRGQSSRTGTDGGEQYFVARPASPDQRRTIRVELAGRTCQVEVSHGVFSSGRLDLGTSVLLKRVPQPPVEGDFLDLGCGWGPIALSMAIQSPKASVYAVDTNLRALDLTARNARSQGLDRVHTLTPEQVPDHLCFDLIWSNPPIRVGKTALHDLLMTYLPRLKPQGRAYLVVQRNLGADSLIPWLAQALGSGWTAEKYASSKGYRIIEVGRA</sequence>
<comment type="caution">
    <text evidence="5">The sequence shown here is derived from an EMBL/GenBank/DDBJ whole genome shotgun (WGS) entry which is preliminary data.</text>
</comment>
<dbReference type="InterPro" id="IPR029063">
    <property type="entry name" value="SAM-dependent_MTases_sf"/>
</dbReference>
<keyword evidence="1 5" id="KW-0489">Methyltransferase</keyword>
<dbReference type="GO" id="GO:0032259">
    <property type="term" value="P:methylation"/>
    <property type="evidence" value="ECO:0007669"/>
    <property type="project" value="UniProtKB-KW"/>
</dbReference>
<keyword evidence="2" id="KW-0808">Transferase</keyword>
<dbReference type="Pfam" id="PF05175">
    <property type="entry name" value="MTS"/>
    <property type="match status" value="1"/>
</dbReference>
<name>A0A0F4KYJ5_9BIFI</name>
<keyword evidence="6" id="KW-1185">Reference proteome</keyword>
<evidence type="ECO:0000313" key="6">
    <source>
        <dbReference type="Proteomes" id="UP000033567"/>
    </source>
</evidence>
<evidence type="ECO:0000259" key="4">
    <source>
        <dbReference type="Pfam" id="PF05175"/>
    </source>
</evidence>
<evidence type="ECO:0000256" key="1">
    <source>
        <dbReference type="ARBA" id="ARBA00022603"/>
    </source>
</evidence>
<protein>
    <submittedName>
        <fullName evidence="5">Putative 16S RNA methylase</fullName>
    </submittedName>
</protein>
<dbReference type="GO" id="GO:0008757">
    <property type="term" value="F:S-adenosylmethionine-dependent methyltransferase activity"/>
    <property type="evidence" value="ECO:0007669"/>
    <property type="project" value="InterPro"/>
</dbReference>
<feature type="region of interest" description="Disordered" evidence="3">
    <location>
        <begin position="1"/>
        <end position="30"/>
    </location>
</feature>
<dbReference type="InterPro" id="IPR046977">
    <property type="entry name" value="RsmC/RlmG"/>
</dbReference>
<dbReference type="PANTHER" id="PTHR47816">
    <property type="entry name" value="RIBOSOMAL RNA SMALL SUBUNIT METHYLTRANSFERASE C"/>
    <property type="match status" value="1"/>
</dbReference>
<evidence type="ECO:0000256" key="3">
    <source>
        <dbReference type="SAM" id="MobiDB-lite"/>
    </source>
</evidence>
<evidence type="ECO:0000313" key="5">
    <source>
        <dbReference type="EMBL" id="KJY51692.1"/>
    </source>
</evidence>
<dbReference type="Gene3D" id="3.40.50.150">
    <property type="entry name" value="Vaccinia Virus protein VP39"/>
    <property type="match status" value="1"/>
</dbReference>
<dbReference type="Proteomes" id="UP000033567">
    <property type="component" value="Unassembled WGS sequence"/>
</dbReference>
<dbReference type="AlphaFoldDB" id="A0A0F4KYJ5"/>
<gene>
    <name evidence="5" type="ORF">JF70_05050</name>
</gene>
<dbReference type="PANTHER" id="PTHR47816:SF4">
    <property type="entry name" value="RIBOSOMAL RNA SMALL SUBUNIT METHYLTRANSFERASE C"/>
    <property type="match status" value="1"/>
</dbReference>
<feature type="domain" description="Methyltransferase small" evidence="4">
    <location>
        <begin position="49"/>
        <end position="215"/>
    </location>
</feature>
<organism evidence="5 6">
    <name type="scientific">Bifidobacterium mellis</name>
    <dbReference type="NCBI Taxonomy" id="1293823"/>
    <lineage>
        <taxon>Bacteria</taxon>
        <taxon>Bacillati</taxon>
        <taxon>Actinomycetota</taxon>
        <taxon>Actinomycetes</taxon>
        <taxon>Bifidobacteriales</taxon>
        <taxon>Bifidobacteriaceae</taxon>
        <taxon>Bifidobacterium</taxon>
    </lineage>
</organism>
<reference evidence="5 6" key="1">
    <citation type="submission" date="2014-12" db="EMBL/GenBank/DDBJ databases">
        <title>Comparative genomics of the lactic acid bacteria isolated from the honey bee gut.</title>
        <authorList>
            <person name="Ellegaard K.M."/>
            <person name="Tamarit D."/>
            <person name="Javelind E."/>
            <person name="Olofsson T."/>
            <person name="Andersson S.G."/>
            <person name="Vasquez A."/>
        </authorList>
    </citation>
    <scope>NUCLEOTIDE SEQUENCE [LARGE SCALE GENOMIC DNA]</scope>
    <source>
        <strain evidence="5 6">Bin7</strain>
    </source>
</reference>
<dbReference type="EMBL" id="JWMF01000004">
    <property type="protein sequence ID" value="KJY51692.1"/>
    <property type="molecule type" value="Genomic_DNA"/>
</dbReference>
<dbReference type="RefSeq" id="WP_045936048.1">
    <property type="nucleotide sequence ID" value="NZ_KQ033885.1"/>
</dbReference>
<dbReference type="InterPro" id="IPR007848">
    <property type="entry name" value="Small_mtfrase_dom"/>
</dbReference>
<dbReference type="CDD" id="cd02440">
    <property type="entry name" value="AdoMet_MTases"/>
    <property type="match status" value="1"/>
</dbReference>